<name>A0A8S5RZD6_9CAUD</name>
<dbReference type="EMBL" id="BK032510">
    <property type="protein sequence ID" value="DAF43867.1"/>
    <property type="molecule type" value="Genomic_DNA"/>
</dbReference>
<organism evidence="1">
    <name type="scientific">Myoviridae sp. ctNQV2</name>
    <dbReference type="NCBI Taxonomy" id="2827683"/>
    <lineage>
        <taxon>Viruses</taxon>
        <taxon>Duplodnaviria</taxon>
        <taxon>Heunggongvirae</taxon>
        <taxon>Uroviricota</taxon>
        <taxon>Caudoviricetes</taxon>
    </lineage>
</organism>
<accession>A0A8S5RZD6</accession>
<reference evidence="1" key="1">
    <citation type="journal article" date="2021" name="Proc. Natl. Acad. Sci. U.S.A.">
        <title>A Catalog of Tens of Thousands of Viruses from Human Metagenomes Reveals Hidden Associations with Chronic Diseases.</title>
        <authorList>
            <person name="Tisza M.J."/>
            <person name="Buck C.B."/>
        </authorList>
    </citation>
    <scope>NUCLEOTIDE SEQUENCE</scope>
    <source>
        <strain evidence="1">CtNQV2</strain>
    </source>
</reference>
<protein>
    <submittedName>
        <fullName evidence="1">Uncharacterized protein</fullName>
    </submittedName>
</protein>
<proteinExistence type="predicted"/>
<sequence>MAAYLAVNKNGDERIFEECPTYHRLKEQWVIETEREGLVYIDNYDYSAGTRWETETEYYYGVPLPKGSIKKLIGKNLTVMDEPFLIE</sequence>
<evidence type="ECO:0000313" key="1">
    <source>
        <dbReference type="EMBL" id="DAF43867.1"/>
    </source>
</evidence>